<sequence length="45" mass="5075">MAHYHNDRNEGRNVAQLRHPYIFPTIAGTAAVLVLIMALLESTLR</sequence>
<keyword evidence="1" id="KW-0472">Membrane</keyword>
<dbReference type="Proteomes" id="UP000765160">
    <property type="component" value="Unassembled WGS sequence"/>
</dbReference>
<evidence type="ECO:0000256" key="1">
    <source>
        <dbReference type="SAM" id="Phobius"/>
    </source>
</evidence>
<keyword evidence="3" id="KW-1185">Reference proteome</keyword>
<protein>
    <submittedName>
        <fullName evidence="2">Uncharacterized protein</fullName>
    </submittedName>
</protein>
<keyword evidence="1" id="KW-1133">Transmembrane helix</keyword>
<gene>
    <name evidence="2" type="ORF">HB662_23605</name>
</gene>
<evidence type="ECO:0000313" key="2">
    <source>
        <dbReference type="EMBL" id="NKE47782.1"/>
    </source>
</evidence>
<reference evidence="2 3" key="1">
    <citation type="submission" date="2020-03" db="EMBL/GenBank/DDBJ databases">
        <title>Roseomonas selenitidurans sp. nov. isolated from soil.</title>
        <authorList>
            <person name="Liu H."/>
        </authorList>
    </citation>
    <scope>NUCLEOTIDE SEQUENCE [LARGE SCALE GENOMIC DNA]</scope>
    <source>
        <strain evidence="2 3">JCM 15073</strain>
    </source>
</reference>
<keyword evidence="1" id="KW-0812">Transmembrane</keyword>
<accession>A0ABX1F668</accession>
<dbReference type="RefSeq" id="WP_168053511.1">
    <property type="nucleotide sequence ID" value="NZ_JAATJR010000007.1"/>
</dbReference>
<comment type="caution">
    <text evidence="2">The sequence shown here is derived from an EMBL/GenBank/DDBJ whole genome shotgun (WGS) entry which is preliminary data.</text>
</comment>
<dbReference type="EMBL" id="JAAVTX010000007">
    <property type="protein sequence ID" value="NKE47782.1"/>
    <property type="molecule type" value="Genomic_DNA"/>
</dbReference>
<proteinExistence type="predicted"/>
<name>A0ABX1F668_9PROT</name>
<evidence type="ECO:0000313" key="3">
    <source>
        <dbReference type="Proteomes" id="UP000765160"/>
    </source>
</evidence>
<feature type="transmembrane region" description="Helical" evidence="1">
    <location>
        <begin position="21"/>
        <end position="40"/>
    </location>
</feature>
<organism evidence="2 3">
    <name type="scientific">Falsiroseomonas frigidaquae</name>
    <dbReference type="NCBI Taxonomy" id="487318"/>
    <lineage>
        <taxon>Bacteria</taxon>
        <taxon>Pseudomonadati</taxon>
        <taxon>Pseudomonadota</taxon>
        <taxon>Alphaproteobacteria</taxon>
        <taxon>Acetobacterales</taxon>
        <taxon>Roseomonadaceae</taxon>
        <taxon>Falsiroseomonas</taxon>
    </lineage>
</organism>